<reference evidence="3" key="1">
    <citation type="submission" date="2025-08" db="UniProtKB">
        <authorList>
            <consortium name="Ensembl"/>
        </authorList>
    </citation>
    <scope>IDENTIFICATION</scope>
</reference>
<feature type="domain" description="FERM" evidence="2">
    <location>
        <begin position="1"/>
        <end position="248"/>
    </location>
</feature>
<dbReference type="Ensembl" id="ENSACUT00000016151.1">
    <property type="protein sequence ID" value="ENSACUP00000015129.1"/>
    <property type="gene ID" value="ENSACUG00000010173.1"/>
</dbReference>
<evidence type="ECO:0000256" key="1">
    <source>
        <dbReference type="SAM" id="MobiDB-lite"/>
    </source>
</evidence>
<organism evidence="3 4">
    <name type="scientific">Athene cunicularia</name>
    <name type="common">Burrowing owl</name>
    <name type="synonym">Speotyto cunicularia</name>
    <dbReference type="NCBI Taxonomy" id="194338"/>
    <lineage>
        <taxon>Eukaryota</taxon>
        <taxon>Metazoa</taxon>
        <taxon>Chordata</taxon>
        <taxon>Craniata</taxon>
        <taxon>Vertebrata</taxon>
        <taxon>Euteleostomi</taxon>
        <taxon>Archelosauria</taxon>
        <taxon>Archosauria</taxon>
        <taxon>Dinosauria</taxon>
        <taxon>Saurischia</taxon>
        <taxon>Theropoda</taxon>
        <taxon>Coelurosauria</taxon>
        <taxon>Aves</taxon>
        <taxon>Neognathae</taxon>
        <taxon>Neoaves</taxon>
        <taxon>Telluraves</taxon>
        <taxon>Strigiformes</taxon>
        <taxon>Strigidae</taxon>
        <taxon>Athene</taxon>
    </lineage>
</organism>
<sequence length="520" mass="59307">HRMCMACHVPCPREMDLTSLGTKFTPPFVAFFRVQYYVENGRVISDKVARQLYYCHLKEQVLMSRCNHKEEVYFLLAAYSLQADLGNYREKVHTGRYFEPQAYFPQWIIAKRGSDYILKHAPEMHQEQQGLSAKEAVLKFIKESCLLEDVPVHFYRLQKDKKEDRPTVILGLTLRGMHIYQVNHVRQLLYDFPWSHIGKLAFLGKKFEIQPDGLPSARKLVYYTGCPFRSRHLLQLLSNSHRLFLNIQPVLKQIQKLEEAEEKKRYRESYISDTLDMDLDPCDKNSRGSGSSGGSRRDNRLSRQSTGSHGSSHTSGIEADSRHRVSVEMSVDEPFSIDRVHRKEKSCSSTISYGSSGIDSGSKERAEDDSQDDGKEFGDAEQFLSPLSFSCRRMGGVRESINQESLSVVQVTLIKMRGQSVESLHQVRGGAQSCTEKHSQSLDDIRLYKRRHPPLSATLSSDTSHSYTFGCSLEDKLSIYGCIYSTADCKTKSALYGKRSMNCLSLDLLGEDQLPEEFVV</sequence>
<dbReference type="GO" id="GO:0098592">
    <property type="term" value="C:cytoplasmic side of apical plasma membrane"/>
    <property type="evidence" value="ECO:0007669"/>
    <property type="project" value="TreeGrafter"/>
</dbReference>
<reference evidence="3" key="2">
    <citation type="submission" date="2025-09" db="UniProtKB">
        <authorList>
            <consortium name="Ensembl"/>
        </authorList>
    </citation>
    <scope>IDENTIFICATION</scope>
</reference>
<feature type="region of interest" description="Disordered" evidence="1">
    <location>
        <begin position="277"/>
        <end position="325"/>
    </location>
</feature>
<evidence type="ECO:0000313" key="3">
    <source>
        <dbReference type="Ensembl" id="ENSACUP00000015129.1"/>
    </source>
</evidence>
<dbReference type="InterPro" id="IPR035963">
    <property type="entry name" value="FERM_2"/>
</dbReference>
<dbReference type="InterPro" id="IPR014352">
    <property type="entry name" value="FERM/acyl-CoA-bd_prot_sf"/>
</dbReference>
<dbReference type="Pfam" id="PF09380">
    <property type="entry name" value="FERM_C"/>
    <property type="match status" value="1"/>
</dbReference>
<feature type="compositionally biased region" description="Basic and acidic residues" evidence="1">
    <location>
        <begin position="361"/>
        <end position="378"/>
    </location>
</feature>
<evidence type="ECO:0000313" key="4">
    <source>
        <dbReference type="Proteomes" id="UP000472269"/>
    </source>
</evidence>
<gene>
    <name evidence="3" type="primary">FRMD1</name>
</gene>
<dbReference type="CDD" id="cd13185">
    <property type="entry name" value="FERM_C_FRMD1_FRMD6"/>
    <property type="match status" value="1"/>
</dbReference>
<feature type="compositionally biased region" description="Low complexity" evidence="1">
    <location>
        <begin position="305"/>
        <end position="316"/>
    </location>
</feature>
<dbReference type="PANTHER" id="PTHR13429:SF7">
    <property type="entry name" value="FERM DOMAIN-CONTAINING PROTEIN 1"/>
    <property type="match status" value="1"/>
</dbReference>
<dbReference type="Pfam" id="PF00373">
    <property type="entry name" value="FERM_M"/>
    <property type="match status" value="1"/>
</dbReference>
<keyword evidence="4" id="KW-1185">Reference proteome</keyword>
<dbReference type="Gene3D" id="2.30.29.30">
    <property type="entry name" value="Pleckstrin-homology domain (PH domain)/Phosphotyrosine-binding domain (PTB)"/>
    <property type="match status" value="1"/>
</dbReference>
<feature type="region of interest" description="Disordered" evidence="1">
    <location>
        <begin position="346"/>
        <end position="379"/>
    </location>
</feature>
<dbReference type="InterPro" id="IPR047145">
    <property type="entry name" value="FRMD6-like"/>
</dbReference>
<accession>A0A663MTF9</accession>
<protein>
    <submittedName>
        <fullName evidence="3">FERM domain containing 1</fullName>
    </submittedName>
</protein>
<dbReference type="Proteomes" id="UP000472269">
    <property type="component" value="Unplaced"/>
</dbReference>
<dbReference type="FunFam" id="1.20.80.10:FF:000015">
    <property type="entry name" value="FERM domain-containing protein 6 isoform X2"/>
    <property type="match status" value="1"/>
</dbReference>
<name>A0A663MTF9_ATHCN</name>
<dbReference type="SMART" id="SM01196">
    <property type="entry name" value="FERM_C"/>
    <property type="match status" value="1"/>
</dbReference>
<dbReference type="SUPFAM" id="SSF47031">
    <property type="entry name" value="Second domain of FERM"/>
    <property type="match status" value="1"/>
</dbReference>
<dbReference type="PANTHER" id="PTHR13429">
    <property type="entry name" value="FERM DOMAIN (PROTEIN4.1-EZRIN-RADIXIN-MOESIN) FAMILY"/>
    <property type="match status" value="1"/>
</dbReference>
<dbReference type="PROSITE" id="PS50057">
    <property type="entry name" value="FERM_3"/>
    <property type="match status" value="1"/>
</dbReference>
<dbReference type="InterPro" id="IPR019748">
    <property type="entry name" value="FERM_central"/>
</dbReference>
<dbReference type="Gene3D" id="1.20.80.10">
    <property type="match status" value="1"/>
</dbReference>
<dbReference type="InterPro" id="IPR000299">
    <property type="entry name" value="FERM_domain"/>
</dbReference>
<dbReference type="SUPFAM" id="SSF50729">
    <property type="entry name" value="PH domain-like"/>
    <property type="match status" value="1"/>
</dbReference>
<evidence type="ECO:0000259" key="2">
    <source>
        <dbReference type="PROSITE" id="PS50057"/>
    </source>
</evidence>
<dbReference type="InterPro" id="IPR041781">
    <property type="entry name" value="FRMD6-FERM_C"/>
</dbReference>
<dbReference type="CDD" id="cd14473">
    <property type="entry name" value="FERM_B-lobe"/>
    <property type="match status" value="1"/>
</dbReference>
<dbReference type="AlphaFoldDB" id="A0A663MTF9"/>
<dbReference type="GO" id="GO:0035332">
    <property type="term" value="P:positive regulation of hippo signaling"/>
    <property type="evidence" value="ECO:0007669"/>
    <property type="project" value="TreeGrafter"/>
</dbReference>
<dbReference type="InterPro" id="IPR011993">
    <property type="entry name" value="PH-like_dom_sf"/>
</dbReference>
<feature type="compositionally biased region" description="Low complexity" evidence="1">
    <location>
        <begin position="347"/>
        <end position="360"/>
    </location>
</feature>
<dbReference type="InterPro" id="IPR018980">
    <property type="entry name" value="FERM_PH-like_C"/>
</dbReference>
<proteinExistence type="predicted"/>